<dbReference type="AlphaFoldDB" id="A0AAW1V250"/>
<feature type="transmembrane region" description="Helical" evidence="1">
    <location>
        <begin position="131"/>
        <end position="154"/>
    </location>
</feature>
<organism evidence="2 3">
    <name type="scientific">Henosepilachna vigintioctopunctata</name>
    <dbReference type="NCBI Taxonomy" id="420089"/>
    <lineage>
        <taxon>Eukaryota</taxon>
        <taxon>Metazoa</taxon>
        <taxon>Ecdysozoa</taxon>
        <taxon>Arthropoda</taxon>
        <taxon>Hexapoda</taxon>
        <taxon>Insecta</taxon>
        <taxon>Pterygota</taxon>
        <taxon>Neoptera</taxon>
        <taxon>Endopterygota</taxon>
        <taxon>Coleoptera</taxon>
        <taxon>Polyphaga</taxon>
        <taxon>Cucujiformia</taxon>
        <taxon>Coccinelloidea</taxon>
        <taxon>Coccinellidae</taxon>
        <taxon>Epilachninae</taxon>
        <taxon>Epilachnini</taxon>
        <taxon>Henosepilachna</taxon>
    </lineage>
</organism>
<keyword evidence="3" id="KW-1185">Reference proteome</keyword>
<keyword evidence="1" id="KW-1133">Transmembrane helix</keyword>
<evidence type="ECO:0000313" key="3">
    <source>
        <dbReference type="Proteomes" id="UP001431783"/>
    </source>
</evidence>
<keyword evidence="1" id="KW-0472">Membrane</keyword>
<comment type="caution">
    <text evidence="2">The sequence shown here is derived from an EMBL/GenBank/DDBJ whole genome shotgun (WGS) entry which is preliminary data.</text>
</comment>
<sequence length="169" mass="20393">MTIVFKHLNIPYTFLRHYTSNNIIDLLDRYDIRDDAMVLTAQNIFDCTITFDEEVLYFYVTRPPQIDRWRYILLVFSPSTWILTYMLKGITYEKRVESFKILFFSTSVMQKQDIEWELEVLSLEPLESLKLHHFVASFMILAVELTLSFFAFLMEDRHEKYPPRRNLRA</sequence>
<accession>A0AAW1V250</accession>
<feature type="transmembrane region" description="Helical" evidence="1">
    <location>
        <begin position="71"/>
        <end position="90"/>
    </location>
</feature>
<proteinExistence type="predicted"/>
<evidence type="ECO:0000313" key="2">
    <source>
        <dbReference type="EMBL" id="KAK9886863.1"/>
    </source>
</evidence>
<evidence type="ECO:0000256" key="1">
    <source>
        <dbReference type="SAM" id="Phobius"/>
    </source>
</evidence>
<dbReference type="EMBL" id="JARQZJ010000102">
    <property type="protein sequence ID" value="KAK9886863.1"/>
    <property type="molecule type" value="Genomic_DNA"/>
</dbReference>
<gene>
    <name evidence="2" type="ORF">WA026_018512</name>
</gene>
<name>A0AAW1V250_9CUCU</name>
<dbReference type="Proteomes" id="UP001431783">
    <property type="component" value="Unassembled WGS sequence"/>
</dbReference>
<reference evidence="2 3" key="1">
    <citation type="submission" date="2023-03" db="EMBL/GenBank/DDBJ databases">
        <title>Genome insight into feeding habits of ladybird beetles.</title>
        <authorList>
            <person name="Li H.-S."/>
            <person name="Huang Y.-H."/>
            <person name="Pang H."/>
        </authorList>
    </citation>
    <scope>NUCLEOTIDE SEQUENCE [LARGE SCALE GENOMIC DNA]</scope>
    <source>
        <strain evidence="2">SYSU_2023b</strain>
        <tissue evidence="2">Whole body</tissue>
    </source>
</reference>
<protein>
    <submittedName>
        <fullName evidence="2">Uncharacterized protein</fullName>
    </submittedName>
</protein>
<keyword evidence="1" id="KW-0812">Transmembrane</keyword>